<sequence length="295" mass="32692">MAMRVGTFFKGVLPCVFVGFAALFWVMINLWTYVYPDAPFDARYQFISNLGNHEDTPYWWVFSLALFLMAFFLMFYPAYASKLMVHRGLVSADSAAKGGRISKQVTLLRVGAVGLACIGVFSEDFEYMICHSGGMILFFLIYIWIINYDWIPMVIRTLKGKGRGPPQEGESREGEGLVLGSVCPASGAKAAPPAPTARSPLVTSLLVLVCRLVQNAQVLTLFWYLGVSFLYGQPKADCDLWDDCEYLIASASIYEWLLMGETFVQLGLLPVLVAQCNPAHTQADMPVVSEVAQMA</sequence>
<gene>
    <name evidence="2" type="ORF">KIPB_008139</name>
</gene>
<feature type="transmembrane region" description="Helical" evidence="1">
    <location>
        <begin position="106"/>
        <end position="122"/>
    </location>
</feature>
<keyword evidence="1" id="KW-0472">Membrane</keyword>
<organism evidence="2 3">
    <name type="scientific">Kipferlia bialata</name>
    <dbReference type="NCBI Taxonomy" id="797122"/>
    <lineage>
        <taxon>Eukaryota</taxon>
        <taxon>Metamonada</taxon>
        <taxon>Carpediemonas-like organisms</taxon>
        <taxon>Kipferlia</taxon>
    </lineage>
</organism>
<evidence type="ECO:0000256" key="1">
    <source>
        <dbReference type="SAM" id="Phobius"/>
    </source>
</evidence>
<name>A0A9K3GL72_9EUKA</name>
<dbReference type="Proteomes" id="UP000265618">
    <property type="component" value="Unassembled WGS sequence"/>
</dbReference>
<evidence type="ECO:0000313" key="2">
    <source>
        <dbReference type="EMBL" id="GIQ86310.1"/>
    </source>
</evidence>
<evidence type="ECO:0000313" key="3">
    <source>
        <dbReference type="Proteomes" id="UP000265618"/>
    </source>
</evidence>
<protein>
    <submittedName>
        <fullName evidence="2">Uncharacterized protein</fullName>
    </submittedName>
</protein>
<keyword evidence="1" id="KW-1133">Transmembrane helix</keyword>
<keyword evidence="1" id="KW-0812">Transmembrane</keyword>
<feature type="transmembrane region" description="Helical" evidence="1">
    <location>
        <begin position="58"/>
        <end position="79"/>
    </location>
</feature>
<dbReference type="AlphaFoldDB" id="A0A9K3GL72"/>
<dbReference type="EMBL" id="BDIP01002447">
    <property type="protein sequence ID" value="GIQ86310.1"/>
    <property type="molecule type" value="Genomic_DNA"/>
</dbReference>
<reference evidence="2 3" key="1">
    <citation type="journal article" date="2018" name="PLoS ONE">
        <title>The draft genome of Kipferlia bialata reveals reductive genome evolution in fornicate parasites.</title>
        <authorList>
            <person name="Tanifuji G."/>
            <person name="Takabayashi S."/>
            <person name="Kume K."/>
            <person name="Takagi M."/>
            <person name="Nakayama T."/>
            <person name="Kamikawa R."/>
            <person name="Inagaki Y."/>
            <person name="Hashimoto T."/>
        </authorList>
    </citation>
    <scope>NUCLEOTIDE SEQUENCE [LARGE SCALE GENOMIC DNA]</scope>
    <source>
        <strain evidence="2">NY0173</strain>
    </source>
</reference>
<feature type="transmembrane region" description="Helical" evidence="1">
    <location>
        <begin position="134"/>
        <end position="151"/>
    </location>
</feature>
<comment type="caution">
    <text evidence="2">The sequence shown here is derived from an EMBL/GenBank/DDBJ whole genome shotgun (WGS) entry which is preliminary data.</text>
</comment>
<feature type="transmembrane region" description="Helical" evidence="1">
    <location>
        <begin position="12"/>
        <end position="34"/>
    </location>
</feature>
<keyword evidence="3" id="KW-1185">Reference proteome</keyword>
<proteinExistence type="predicted"/>
<accession>A0A9K3GL72</accession>